<dbReference type="Proteomes" id="UP000521922">
    <property type="component" value="Unassembled WGS sequence"/>
</dbReference>
<sequence>MDHQHVPAATPGVLRALVLSGRPVDLGDLDDLAHGRARPVVDRHALGALGAVSAAMDAARGAGAVYGATTGVGANKDVEVDEEQGEHPRAHGLRLLRSHAASLGPVEDAPTTRAALAVRLNQLLAGAHAGLGAGLSAPVLGALAEAVETDAQPTLHRFGGIGTSDLAPLAELGLTLVGERPWRAGSVPPVPLGPADALPLISSHALTLATASLALVRLRQQLLAGLGISALSFLALRGNPQAWDPRVHAARPHARQPQVAAALSGLVGGGPAPARLQDPFALRTVPQVLAPAFAAADALADVLVLEASTPGENPLVSAEGVFHHGQFHAASLATALDTLRATTYGVLTLSAARLALLLRPEHTGLRAFLAAGPRGSSGLMIGEYVVQDVLAELRPATAPMTAGTVSISLGLEEHASFATQGARALRQTAELAPVVLAVEALAAVRALRAAPDRLSPGAAALFGVFDEVLDRDARDAPIGPDVERVVARVADLALLLRLEGS</sequence>
<comment type="caution">
    <text evidence="2">The sequence shown here is derived from an EMBL/GenBank/DDBJ whole genome shotgun (WGS) entry which is preliminary data.</text>
</comment>
<dbReference type="EMBL" id="JACCBB010000001">
    <property type="protein sequence ID" value="NYD24144.1"/>
    <property type="molecule type" value="Genomic_DNA"/>
</dbReference>
<evidence type="ECO:0000313" key="3">
    <source>
        <dbReference type="Proteomes" id="UP000521922"/>
    </source>
</evidence>
<gene>
    <name evidence="2" type="ORF">BJ968_003684</name>
</gene>
<dbReference type="EC" id="4.3.1.3" evidence="2"/>
<reference evidence="2 3" key="1">
    <citation type="submission" date="2020-07" db="EMBL/GenBank/DDBJ databases">
        <title>Sequencing the genomes of 1000 actinobacteria strains.</title>
        <authorList>
            <person name="Klenk H.-P."/>
        </authorList>
    </citation>
    <scope>NUCLEOTIDE SEQUENCE [LARGE SCALE GENOMIC DNA]</scope>
    <source>
        <strain evidence="2 3">DSM 7487</strain>
    </source>
</reference>
<dbReference type="PANTHER" id="PTHR10362">
    <property type="entry name" value="HISTIDINE AMMONIA-LYASE"/>
    <property type="match status" value="1"/>
</dbReference>
<proteinExistence type="predicted"/>
<evidence type="ECO:0000256" key="1">
    <source>
        <dbReference type="ARBA" id="ARBA00023239"/>
    </source>
</evidence>
<dbReference type="InterPro" id="IPR001106">
    <property type="entry name" value="Aromatic_Lyase"/>
</dbReference>
<accession>A0A7Y9J2H3</accession>
<dbReference type="SUPFAM" id="SSF48557">
    <property type="entry name" value="L-aspartase-like"/>
    <property type="match status" value="1"/>
</dbReference>
<name>A0A7Y9J2H3_9ACTN</name>
<evidence type="ECO:0000313" key="2">
    <source>
        <dbReference type="EMBL" id="NYD24144.1"/>
    </source>
</evidence>
<protein>
    <submittedName>
        <fullName evidence="2">Histidine ammonia-lyase</fullName>
        <ecNumber evidence="2">4.3.1.3</ecNumber>
    </submittedName>
</protein>
<dbReference type="Gene3D" id="1.20.200.10">
    <property type="entry name" value="Fumarase/aspartase (Central domain)"/>
    <property type="match status" value="1"/>
</dbReference>
<organism evidence="2 3">
    <name type="scientific">Kineococcus aurantiacus</name>
    <dbReference type="NCBI Taxonomy" id="37633"/>
    <lineage>
        <taxon>Bacteria</taxon>
        <taxon>Bacillati</taxon>
        <taxon>Actinomycetota</taxon>
        <taxon>Actinomycetes</taxon>
        <taxon>Kineosporiales</taxon>
        <taxon>Kineosporiaceae</taxon>
        <taxon>Kineococcus</taxon>
    </lineage>
</organism>
<dbReference type="AlphaFoldDB" id="A0A7Y9J2H3"/>
<keyword evidence="1 2" id="KW-0456">Lyase</keyword>
<dbReference type="RefSeq" id="WP_343078123.1">
    <property type="nucleotide sequence ID" value="NZ_BAAAGN010000030.1"/>
</dbReference>
<keyword evidence="3" id="KW-1185">Reference proteome</keyword>
<dbReference type="InterPro" id="IPR008948">
    <property type="entry name" value="L-Aspartase-like"/>
</dbReference>
<dbReference type="GO" id="GO:0004397">
    <property type="term" value="F:histidine ammonia-lyase activity"/>
    <property type="evidence" value="ECO:0007669"/>
    <property type="project" value="UniProtKB-EC"/>
</dbReference>
<dbReference type="Pfam" id="PF00221">
    <property type="entry name" value="Lyase_aromatic"/>
    <property type="match status" value="1"/>
</dbReference>